<sequence>MTISTYFTKLKKLWDELAHLNPLQTCSCGSTKKLADTNSSSQLIQFLMGLEDNYDHVRSQILLMDPLPSVGKAYSMILQIQKQRDIHMESAQDGVMNARFLAARRQGYPEWYKNFLEQRKGSGVSTDKACNVQTEGTSQSSAASIGADVSDFIRLEIKRALQEQNHVEDYDTNLVDFEDYAVPACLLPLINTDDAETDQNSAELNFPNTNVTEENDRPEDNIQPRRSTRITNKPTWLNDFICTLSTDSQHIQVTSIAPSHRGFVQCLSVLQEPRNYMEAQQKEEWREAMRSEVNALEKNGTWEMVGAPVDKRTIGCRWIYKLKLNPDGLVERYKARLVAKGYSQVEGEDYTDCFAPVAKAVTVRVFLAIAVSRGWPIHHLDVNNAFLHGSLKEDIYYGSSRRV</sequence>
<evidence type="ECO:0000313" key="3">
    <source>
        <dbReference type="EMBL" id="KAL0303352.1"/>
    </source>
</evidence>
<dbReference type="InterPro" id="IPR013103">
    <property type="entry name" value="RVT_2"/>
</dbReference>
<dbReference type="AlphaFoldDB" id="A0AAW2KAZ1"/>
<proteinExistence type="predicted"/>
<feature type="domain" description="Reverse transcriptase Ty1/copia-type" evidence="2">
    <location>
        <begin position="299"/>
        <end position="397"/>
    </location>
</feature>
<name>A0AAW2KAZ1_SESRA</name>
<reference evidence="3" key="1">
    <citation type="submission" date="2020-06" db="EMBL/GenBank/DDBJ databases">
        <authorList>
            <person name="Li T."/>
            <person name="Hu X."/>
            <person name="Zhang T."/>
            <person name="Song X."/>
            <person name="Zhang H."/>
            <person name="Dai N."/>
            <person name="Sheng W."/>
            <person name="Hou X."/>
            <person name="Wei L."/>
        </authorList>
    </citation>
    <scope>NUCLEOTIDE SEQUENCE</scope>
    <source>
        <strain evidence="3">G02</strain>
        <tissue evidence="3">Leaf</tissue>
    </source>
</reference>
<feature type="region of interest" description="Disordered" evidence="1">
    <location>
        <begin position="205"/>
        <end position="225"/>
    </location>
</feature>
<accession>A0AAW2KAZ1</accession>
<evidence type="ECO:0000256" key="1">
    <source>
        <dbReference type="SAM" id="MobiDB-lite"/>
    </source>
</evidence>
<organism evidence="3">
    <name type="scientific">Sesamum radiatum</name>
    <name type="common">Black benniseed</name>
    <dbReference type="NCBI Taxonomy" id="300843"/>
    <lineage>
        <taxon>Eukaryota</taxon>
        <taxon>Viridiplantae</taxon>
        <taxon>Streptophyta</taxon>
        <taxon>Embryophyta</taxon>
        <taxon>Tracheophyta</taxon>
        <taxon>Spermatophyta</taxon>
        <taxon>Magnoliopsida</taxon>
        <taxon>eudicotyledons</taxon>
        <taxon>Gunneridae</taxon>
        <taxon>Pentapetalae</taxon>
        <taxon>asterids</taxon>
        <taxon>lamiids</taxon>
        <taxon>Lamiales</taxon>
        <taxon>Pedaliaceae</taxon>
        <taxon>Sesamum</taxon>
    </lineage>
</organism>
<dbReference type="Pfam" id="PF07727">
    <property type="entry name" value="RVT_2"/>
    <property type="match status" value="1"/>
</dbReference>
<feature type="compositionally biased region" description="Basic and acidic residues" evidence="1">
    <location>
        <begin position="214"/>
        <end position="223"/>
    </location>
</feature>
<gene>
    <name evidence="3" type="ORF">Sradi_6203300</name>
</gene>
<dbReference type="PANTHER" id="PTHR34222:SF99">
    <property type="entry name" value="PROTEIN, PUTATIVE-RELATED"/>
    <property type="match status" value="1"/>
</dbReference>
<comment type="caution">
    <text evidence="3">The sequence shown here is derived from an EMBL/GenBank/DDBJ whole genome shotgun (WGS) entry which is preliminary data.</text>
</comment>
<dbReference type="EMBL" id="JACGWJ010000029">
    <property type="protein sequence ID" value="KAL0303352.1"/>
    <property type="molecule type" value="Genomic_DNA"/>
</dbReference>
<protein>
    <submittedName>
        <fullName evidence="3">Retrovirus-related Pol polyprotein from transposon RE1</fullName>
    </submittedName>
</protein>
<dbReference type="PANTHER" id="PTHR34222">
    <property type="entry name" value="GAG_PRE-INTEGRS DOMAIN-CONTAINING PROTEIN"/>
    <property type="match status" value="1"/>
</dbReference>
<reference evidence="3" key="2">
    <citation type="journal article" date="2024" name="Plant">
        <title>Genomic evolution and insights into agronomic trait innovations of Sesamum species.</title>
        <authorList>
            <person name="Miao H."/>
            <person name="Wang L."/>
            <person name="Qu L."/>
            <person name="Liu H."/>
            <person name="Sun Y."/>
            <person name="Le M."/>
            <person name="Wang Q."/>
            <person name="Wei S."/>
            <person name="Zheng Y."/>
            <person name="Lin W."/>
            <person name="Duan Y."/>
            <person name="Cao H."/>
            <person name="Xiong S."/>
            <person name="Wang X."/>
            <person name="Wei L."/>
            <person name="Li C."/>
            <person name="Ma Q."/>
            <person name="Ju M."/>
            <person name="Zhao R."/>
            <person name="Li G."/>
            <person name="Mu C."/>
            <person name="Tian Q."/>
            <person name="Mei H."/>
            <person name="Zhang T."/>
            <person name="Gao T."/>
            <person name="Zhang H."/>
        </authorList>
    </citation>
    <scope>NUCLEOTIDE SEQUENCE</scope>
    <source>
        <strain evidence="3">G02</strain>
    </source>
</reference>
<evidence type="ECO:0000259" key="2">
    <source>
        <dbReference type="Pfam" id="PF07727"/>
    </source>
</evidence>